<accession>A0A8M1KQ55</accession>
<keyword evidence="2" id="KW-0130">Cell adhesion</keyword>
<reference evidence="8" key="1">
    <citation type="submission" date="2025-08" db="UniProtKB">
        <authorList>
            <consortium name="RefSeq"/>
        </authorList>
    </citation>
    <scope>IDENTIFICATION</scope>
</reference>
<keyword evidence="7" id="KW-1185">Reference proteome</keyword>
<dbReference type="PROSITE" id="PS50234">
    <property type="entry name" value="VWFA"/>
    <property type="match status" value="1"/>
</dbReference>
<dbReference type="PROSITE" id="PS51470">
    <property type="entry name" value="FG_GAP"/>
    <property type="match status" value="3"/>
</dbReference>
<dbReference type="InterPro" id="IPR013517">
    <property type="entry name" value="FG-GAP"/>
</dbReference>
<dbReference type="InterPro" id="IPR048633">
    <property type="entry name" value="ITGAX-like_Ig_3"/>
</dbReference>
<dbReference type="GO" id="GO:0098609">
    <property type="term" value="P:cell-cell adhesion"/>
    <property type="evidence" value="ECO:0007669"/>
    <property type="project" value="TreeGrafter"/>
</dbReference>
<feature type="repeat" description="FG-GAP" evidence="4">
    <location>
        <begin position="336"/>
        <end position="397"/>
    </location>
</feature>
<evidence type="ECO:0000256" key="4">
    <source>
        <dbReference type="PROSITE-ProRule" id="PRU00803"/>
    </source>
</evidence>
<dbReference type="GO" id="GO:0007229">
    <property type="term" value="P:integrin-mediated signaling pathway"/>
    <property type="evidence" value="ECO:0007669"/>
    <property type="project" value="TreeGrafter"/>
</dbReference>
<dbReference type="OrthoDB" id="5317514at2759"/>
<evidence type="ECO:0000256" key="2">
    <source>
        <dbReference type="ARBA" id="ARBA00022889"/>
    </source>
</evidence>
<feature type="transmembrane region" description="Helical" evidence="5">
    <location>
        <begin position="749"/>
        <end position="768"/>
    </location>
</feature>
<evidence type="ECO:0000313" key="7">
    <source>
        <dbReference type="Proteomes" id="UP000515152"/>
    </source>
</evidence>
<dbReference type="Pfam" id="PF00092">
    <property type="entry name" value="VWA"/>
    <property type="match status" value="1"/>
</dbReference>
<dbReference type="GO" id="GO:0009897">
    <property type="term" value="C:external side of plasma membrane"/>
    <property type="evidence" value="ECO:0007669"/>
    <property type="project" value="TreeGrafter"/>
</dbReference>
<dbReference type="InterPro" id="IPR002035">
    <property type="entry name" value="VWF_A"/>
</dbReference>
<feature type="repeat" description="FG-GAP" evidence="4">
    <location>
        <begin position="274"/>
        <end position="332"/>
    </location>
</feature>
<dbReference type="Proteomes" id="UP000515152">
    <property type="component" value="Chromosome 1"/>
</dbReference>
<dbReference type="GO" id="GO:0008305">
    <property type="term" value="C:integrin complex"/>
    <property type="evidence" value="ECO:0007669"/>
    <property type="project" value="TreeGrafter"/>
</dbReference>
<keyword evidence="5" id="KW-0472">Membrane</keyword>
<evidence type="ECO:0000313" key="8">
    <source>
        <dbReference type="RefSeq" id="XP_042563824.1"/>
    </source>
</evidence>
<dbReference type="SMART" id="SM00327">
    <property type="entry name" value="VWA"/>
    <property type="match status" value="1"/>
</dbReference>
<dbReference type="RefSeq" id="XP_042563824.1">
    <property type="nucleotide sequence ID" value="XM_042707890.1"/>
</dbReference>
<keyword evidence="3" id="KW-0675">Receptor</keyword>
<dbReference type="GO" id="GO:0007160">
    <property type="term" value="P:cell-matrix adhesion"/>
    <property type="evidence" value="ECO:0007669"/>
    <property type="project" value="TreeGrafter"/>
</dbReference>
<feature type="repeat" description="FG-GAP" evidence="4">
    <location>
        <begin position="201"/>
        <end position="261"/>
    </location>
</feature>
<feature type="domain" description="VWFA" evidence="6">
    <location>
        <begin position="1"/>
        <end position="158"/>
    </location>
</feature>
<dbReference type="Pfam" id="PF08441">
    <property type="entry name" value="Integrin_A_Ig_1"/>
    <property type="match status" value="1"/>
</dbReference>
<dbReference type="Pfam" id="PF20805">
    <property type="entry name" value="Integrin_A_Ig_2"/>
    <property type="match status" value="1"/>
</dbReference>
<comment type="similarity">
    <text evidence="1">Belongs to the integrin alpha chain family.</text>
</comment>
<dbReference type="GO" id="GO:0033627">
    <property type="term" value="P:cell adhesion mediated by integrin"/>
    <property type="evidence" value="ECO:0007669"/>
    <property type="project" value="TreeGrafter"/>
</dbReference>
<dbReference type="InterPro" id="IPR048285">
    <property type="entry name" value="Integrin_alpha_Ig-like_2"/>
</dbReference>
<sequence length="800" mass="87880">MKTFVKNLIRKLLKQNTKFAFAQYSTSCTIHTNFNQFQRTRWENQVDNIQQMGEIANTASGILKVVNNVFGSSAGARPQANRILIVITDGESQDSEKYPSVTALADRNNIIRYALGVGDAFNNRNARNELRSIASSPESDHVFKVDSFEALDKISNALEKSSIAIKGYSMAVASRDGQNYIIMGAPRYKHKGLLVVFFPEDDPQMLKQSQIGAYFGAEVCVVDLDGDSNTDLILASAPMHTEGRREGRVFVYKFTKEATFIFSMQYFHMEVSDTGVCLLGMEGQRGRFGSSLASLADLNGDGIRDVAVGAPLEDDGQGSVYIFNGRTRGVNPNYSQRIAGSSVWSGLRFFGLTVAQSALDQSGDGLPDITVGSKGAVLLLRSRPIVSMVTSVTFTPPKIPTSISSCTGSQQITASVCFSMTKATNDNFKDLQAKLSYTLKLDYVLQWTRAYFTANEKEKNFQSLVKLQKDCFQHPFFVQCSPEDALSPVDVQVIVSFEGVPIQTADGLVPQLASGSSKVTDHKLHFEIDGGEDKVYEDNVRVDINFSGSSTIEVGIAQEMSVTVMVENRGENSYNTRVSLSYPHGLCYRTFTKTQGRVECSSLDSPDGSTQGKTDCSINRPILRTGDKIQGCTRGGEKSPIITDLQHTFKDNKEPDVNCSIAVFLEFRCTSYMTRDARRVYKISGNVSSGWIEQTGLRSALFHLVSSATLEYDNNKYIFYSSDSSRLAPVARIETLVEVYEKPNLTKEIIGGVVGGLILLALMTAGLAKSGFFKSQYQHKLEEAGAEAEGEEEPLEAVAE</sequence>
<organism evidence="7 8">
    <name type="scientific">Clupea harengus</name>
    <name type="common">Atlantic herring</name>
    <dbReference type="NCBI Taxonomy" id="7950"/>
    <lineage>
        <taxon>Eukaryota</taxon>
        <taxon>Metazoa</taxon>
        <taxon>Chordata</taxon>
        <taxon>Craniata</taxon>
        <taxon>Vertebrata</taxon>
        <taxon>Euteleostomi</taxon>
        <taxon>Actinopterygii</taxon>
        <taxon>Neopterygii</taxon>
        <taxon>Teleostei</taxon>
        <taxon>Clupei</taxon>
        <taxon>Clupeiformes</taxon>
        <taxon>Clupeoidei</taxon>
        <taxon>Clupeidae</taxon>
        <taxon>Clupea</taxon>
    </lineage>
</organism>
<dbReference type="GeneID" id="105890750"/>
<dbReference type="KEGG" id="char:105890750"/>
<name>A0A8M1KQ55_CLUHA</name>
<dbReference type="GO" id="GO:0005178">
    <property type="term" value="F:integrin binding"/>
    <property type="evidence" value="ECO:0007669"/>
    <property type="project" value="TreeGrafter"/>
</dbReference>
<proteinExistence type="inferred from homology"/>
<dbReference type="Pfam" id="PF01839">
    <property type="entry name" value="FG-GAP"/>
    <property type="match status" value="2"/>
</dbReference>
<keyword evidence="5" id="KW-1133">Transmembrane helix</keyword>
<dbReference type="Pfam" id="PF21520">
    <property type="entry name" value="ITGAX-like_Ig_3"/>
    <property type="match status" value="1"/>
</dbReference>
<evidence type="ECO:0000259" key="6">
    <source>
        <dbReference type="PROSITE" id="PS50234"/>
    </source>
</evidence>
<dbReference type="PANTHER" id="PTHR23220">
    <property type="entry name" value="INTEGRIN ALPHA"/>
    <property type="match status" value="1"/>
</dbReference>
<dbReference type="InterPro" id="IPR013649">
    <property type="entry name" value="Integrin_alpha_Ig-like_1"/>
</dbReference>
<dbReference type="SMART" id="SM00191">
    <property type="entry name" value="Int_alpha"/>
    <property type="match status" value="3"/>
</dbReference>
<evidence type="ECO:0000256" key="5">
    <source>
        <dbReference type="SAM" id="Phobius"/>
    </source>
</evidence>
<keyword evidence="5" id="KW-0812">Transmembrane</keyword>
<gene>
    <name evidence="8" type="primary">LOC105890750</name>
</gene>
<protein>
    <submittedName>
        <fullName evidence="8">Integrin alpha-M-like</fullName>
    </submittedName>
</protein>
<dbReference type="PANTHER" id="PTHR23220:SF118">
    <property type="entry name" value="INTEGRIN ALPHA-X"/>
    <property type="match status" value="1"/>
</dbReference>
<dbReference type="InterPro" id="IPR013519">
    <property type="entry name" value="Int_alpha_beta-p"/>
</dbReference>
<evidence type="ECO:0000256" key="3">
    <source>
        <dbReference type="ARBA" id="ARBA00023170"/>
    </source>
</evidence>
<evidence type="ECO:0000256" key="1">
    <source>
        <dbReference type="ARBA" id="ARBA00008054"/>
    </source>
</evidence>
<dbReference type="AlphaFoldDB" id="A0A8M1KQ55"/>